<dbReference type="GO" id="GO:0006352">
    <property type="term" value="P:DNA-templated transcription initiation"/>
    <property type="evidence" value="ECO:0007669"/>
    <property type="project" value="InterPro"/>
</dbReference>
<keyword evidence="3" id="KW-0731">Sigma factor</keyword>
<name>A0A238WN01_9FLAO</name>
<organism evidence="7 8">
    <name type="scientific">Dokdonia pacifica</name>
    <dbReference type="NCBI Taxonomy" id="1627892"/>
    <lineage>
        <taxon>Bacteria</taxon>
        <taxon>Pseudomonadati</taxon>
        <taxon>Bacteroidota</taxon>
        <taxon>Flavobacteriia</taxon>
        <taxon>Flavobacteriales</taxon>
        <taxon>Flavobacteriaceae</taxon>
        <taxon>Dokdonia</taxon>
    </lineage>
</organism>
<dbReference type="OrthoDB" id="1099849at2"/>
<evidence type="ECO:0000256" key="3">
    <source>
        <dbReference type="ARBA" id="ARBA00023082"/>
    </source>
</evidence>
<dbReference type="GO" id="GO:0003677">
    <property type="term" value="F:DNA binding"/>
    <property type="evidence" value="ECO:0007669"/>
    <property type="project" value="UniProtKB-KW"/>
</dbReference>
<dbReference type="Gene3D" id="1.10.10.10">
    <property type="entry name" value="Winged helix-like DNA-binding domain superfamily/Winged helix DNA-binding domain"/>
    <property type="match status" value="1"/>
</dbReference>
<dbReference type="InterPro" id="IPR036388">
    <property type="entry name" value="WH-like_DNA-bd_sf"/>
</dbReference>
<dbReference type="NCBIfam" id="TIGR02937">
    <property type="entry name" value="sigma70-ECF"/>
    <property type="match status" value="1"/>
</dbReference>
<evidence type="ECO:0000313" key="8">
    <source>
        <dbReference type="Proteomes" id="UP000198379"/>
    </source>
</evidence>
<proteinExistence type="inferred from homology"/>
<dbReference type="GO" id="GO:0016987">
    <property type="term" value="F:sigma factor activity"/>
    <property type="evidence" value="ECO:0007669"/>
    <property type="project" value="UniProtKB-KW"/>
</dbReference>
<keyword evidence="2" id="KW-0805">Transcription regulation</keyword>
<evidence type="ECO:0000256" key="2">
    <source>
        <dbReference type="ARBA" id="ARBA00023015"/>
    </source>
</evidence>
<sequence>MKNEPSITTLRTGDSVAYQVIYEGYRDAFIAFASKYDIDQDAILDVYQESMIALYENVMKGKVKDFSSTIKTYLFGIGKFKLYEQLRAQKKMVLVDDFNDQETMEEVETTALTERQKALKQHFQKLGDRCRNILELFYLNGLKIKEIMIAANYENENTVKAQKSRCLKQLKTMMNPQNYG</sequence>
<evidence type="ECO:0000256" key="5">
    <source>
        <dbReference type="ARBA" id="ARBA00023163"/>
    </source>
</evidence>
<dbReference type="InterPro" id="IPR039425">
    <property type="entry name" value="RNA_pol_sigma-70-like"/>
</dbReference>
<dbReference type="Gene3D" id="1.10.1740.10">
    <property type="match status" value="1"/>
</dbReference>
<gene>
    <name evidence="7" type="ORF">SAMN06265376_1011252</name>
</gene>
<evidence type="ECO:0000256" key="1">
    <source>
        <dbReference type="ARBA" id="ARBA00010641"/>
    </source>
</evidence>
<keyword evidence="4" id="KW-0238">DNA-binding</keyword>
<dbReference type="InterPro" id="IPR013325">
    <property type="entry name" value="RNA_pol_sigma_r2"/>
</dbReference>
<keyword evidence="5" id="KW-0804">Transcription</keyword>
<keyword evidence="8" id="KW-1185">Reference proteome</keyword>
<dbReference type="SUPFAM" id="SSF88946">
    <property type="entry name" value="Sigma2 domain of RNA polymerase sigma factors"/>
    <property type="match status" value="1"/>
</dbReference>
<feature type="domain" description="RNA polymerase sigma-70 region 2" evidence="6">
    <location>
        <begin position="21"/>
        <end position="91"/>
    </location>
</feature>
<evidence type="ECO:0000259" key="6">
    <source>
        <dbReference type="Pfam" id="PF04542"/>
    </source>
</evidence>
<reference evidence="7 8" key="1">
    <citation type="submission" date="2017-06" db="EMBL/GenBank/DDBJ databases">
        <authorList>
            <person name="Kim H.J."/>
            <person name="Triplett B.A."/>
        </authorList>
    </citation>
    <scope>NUCLEOTIDE SEQUENCE [LARGE SCALE GENOMIC DNA]</scope>
    <source>
        <strain evidence="7 8">DSM 25597</strain>
    </source>
</reference>
<dbReference type="AlphaFoldDB" id="A0A238WN01"/>
<evidence type="ECO:0000313" key="7">
    <source>
        <dbReference type="EMBL" id="SNR47912.1"/>
    </source>
</evidence>
<dbReference type="RefSeq" id="WP_089370539.1">
    <property type="nucleotide sequence ID" value="NZ_BMEP01000003.1"/>
</dbReference>
<dbReference type="InterPro" id="IPR007627">
    <property type="entry name" value="RNA_pol_sigma70_r2"/>
</dbReference>
<dbReference type="PANTHER" id="PTHR43133">
    <property type="entry name" value="RNA POLYMERASE ECF-TYPE SIGMA FACTO"/>
    <property type="match status" value="1"/>
</dbReference>
<protein>
    <submittedName>
        <fullName evidence="7">RNA polymerase sigma-70 factor, ECF subfamily</fullName>
    </submittedName>
</protein>
<comment type="similarity">
    <text evidence="1">Belongs to the sigma-70 factor family. ECF subfamily.</text>
</comment>
<dbReference type="SUPFAM" id="SSF88659">
    <property type="entry name" value="Sigma3 and sigma4 domains of RNA polymerase sigma factors"/>
    <property type="match status" value="1"/>
</dbReference>
<evidence type="ECO:0000256" key="4">
    <source>
        <dbReference type="ARBA" id="ARBA00023125"/>
    </source>
</evidence>
<dbReference type="Pfam" id="PF04542">
    <property type="entry name" value="Sigma70_r2"/>
    <property type="match status" value="1"/>
</dbReference>
<dbReference type="InterPro" id="IPR013324">
    <property type="entry name" value="RNA_pol_sigma_r3/r4-like"/>
</dbReference>
<dbReference type="Proteomes" id="UP000198379">
    <property type="component" value="Unassembled WGS sequence"/>
</dbReference>
<accession>A0A238WN01</accession>
<dbReference type="EMBL" id="FZNY01000001">
    <property type="protein sequence ID" value="SNR47912.1"/>
    <property type="molecule type" value="Genomic_DNA"/>
</dbReference>
<dbReference type="PANTHER" id="PTHR43133:SF8">
    <property type="entry name" value="RNA POLYMERASE SIGMA FACTOR HI_1459-RELATED"/>
    <property type="match status" value="1"/>
</dbReference>
<dbReference type="InterPro" id="IPR014284">
    <property type="entry name" value="RNA_pol_sigma-70_dom"/>
</dbReference>